<feature type="transmembrane region" description="Helical" evidence="4">
    <location>
        <begin position="101"/>
        <end position="118"/>
    </location>
</feature>
<comment type="caution">
    <text evidence="6">The sequence shown here is derived from an EMBL/GenBank/DDBJ whole genome shotgun (WGS) entry which is preliminary data.</text>
</comment>
<organism evidence="6 7">
    <name type="scientific">Acinetobacter pollinis</name>
    <dbReference type="NCBI Taxonomy" id="2605270"/>
    <lineage>
        <taxon>Bacteria</taxon>
        <taxon>Pseudomonadati</taxon>
        <taxon>Pseudomonadota</taxon>
        <taxon>Gammaproteobacteria</taxon>
        <taxon>Moraxellales</taxon>
        <taxon>Moraxellaceae</taxon>
        <taxon>Acinetobacter</taxon>
    </lineage>
</organism>
<dbReference type="PROSITE" id="PS50109">
    <property type="entry name" value="HIS_KIN"/>
    <property type="match status" value="1"/>
</dbReference>
<keyword evidence="6" id="KW-0808">Transferase</keyword>
<feature type="transmembrane region" description="Helical" evidence="4">
    <location>
        <begin position="48"/>
        <end position="69"/>
    </location>
</feature>
<evidence type="ECO:0000259" key="5">
    <source>
        <dbReference type="PROSITE" id="PS50109"/>
    </source>
</evidence>
<dbReference type="InterPro" id="IPR036097">
    <property type="entry name" value="HisK_dim/P_sf"/>
</dbReference>
<keyword evidence="7" id="KW-1185">Reference proteome</keyword>
<dbReference type="SUPFAM" id="SSF55785">
    <property type="entry name" value="PYP-like sensor domain (PAS domain)"/>
    <property type="match status" value="1"/>
</dbReference>
<feature type="transmembrane region" description="Helical" evidence="4">
    <location>
        <begin position="15"/>
        <end position="36"/>
    </location>
</feature>
<dbReference type="GO" id="GO:0016301">
    <property type="term" value="F:kinase activity"/>
    <property type="evidence" value="ECO:0007669"/>
    <property type="project" value="UniProtKB-KW"/>
</dbReference>
<dbReference type="EC" id="2.7.13.3" evidence="2"/>
<evidence type="ECO:0000256" key="3">
    <source>
        <dbReference type="ARBA" id="ARBA00022553"/>
    </source>
</evidence>
<evidence type="ECO:0000256" key="2">
    <source>
        <dbReference type="ARBA" id="ARBA00012438"/>
    </source>
</evidence>
<dbReference type="PANTHER" id="PTHR43065">
    <property type="entry name" value="SENSOR HISTIDINE KINASE"/>
    <property type="match status" value="1"/>
</dbReference>
<proteinExistence type="predicted"/>
<dbReference type="InterPro" id="IPR004358">
    <property type="entry name" value="Sig_transdc_His_kin-like_C"/>
</dbReference>
<feature type="transmembrane region" description="Helical" evidence="4">
    <location>
        <begin position="152"/>
        <end position="173"/>
    </location>
</feature>
<dbReference type="InterPro" id="IPR036890">
    <property type="entry name" value="HATPase_C_sf"/>
</dbReference>
<dbReference type="PANTHER" id="PTHR43065:SF52">
    <property type="entry name" value="SENSOR PROTEIN KINASE PILS"/>
    <property type="match status" value="1"/>
</dbReference>
<keyword evidence="3" id="KW-0597">Phosphoprotein</keyword>
<sequence>MRVVSDSFSFRRLGLWYGIYRLIIASSLLAIFFLNLSQSTDDYKYQTFYIITLIVYTFISLLQFLLLYLSQSLLPKKIIFFSIIDVSCFSLLTFAQGAPNLHISLLFAITIFITNLLLSHRKALSLTLLSIISVVYIPFIDSWLYTHHLNNIGSTLFLAFLFLVIYFTAQFTVKRFENLTKVNNSQSIAILQLQDLNQYILEQVDMGYLVINDKQHVILVNPAAHELLNIEAAQPIKDTPLQSIQPELYEYIIFNRLSQGERFIFEPQGLTKQIHIRIQKLKVPQQLLTLFIMQDAQKFNDHVQQLKLAALGQLSASIAHEIRNPLASIVQANELLADADDSERAMLQNMISKQSLRINHTIESTLDMARSQTPITKTILLNHFLIECLKDDFSDVPKDQIQLSILLQIYIKFDETHLRQILINLIRNGLRHTSKEQATVEIKAYTKNQYAVIDIIDFGSGIPEHHIRNLFSPFFTTEINGTGLGLYLSRSLCDANQATLNYIKLKHATCFRIECPLVVV</sequence>
<name>A0ABU6DV60_9GAMM</name>
<accession>A0ABU6DV60</accession>
<evidence type="ECO:0000313" key="7">
    <source>
        <dbReference type="Proteomes" id="UP001339883"/>
    </source>
</evidence>
<dbReference type="SMART" id="SM00388">
    <property type="entry name" value="HisKA"/>
    <property type="match status" value="1"/>
</dbReference>
<comment type="catalytic activity">
    <reaction evidence="1">
        <text>ATP + protein L-histidine = ADP + protein N-phospho-L-histidine.</text>
        <dbReference type="EC" id="2.7.13.3"/>
    </reaction>
</comment>
<keyword evidence="6" id="KW-0418">Kinase</keyword>
<dbReference type="Pfam" id="PF25323">
    <property type="entry name" value="6TM_PilS"/>
    <property type="match status" value="1"/>
</dbReference>
<evidence type="ECO:0000313" key="6">
    <source>
        <dbReference type="EMBL" id="MEB5476767.1"/>
    </source>
</evidence>
<dbReference type="EMBL" id="VTDN01000004">
    <property type="protein sequence ID" value="MEB5476767.1"/>
    <property type="molecule type" value="Genomic_DNA"/>
</dbReference>
<dbReference type="InterPro" id="IPR003661">
    <property type="entry name" value="HisK_dim/P_dom"/>
</dbReference>
<dbReference type="Pfam" id="PF02518">
    <property type="entry name" value="HATPase_c"/>
    <property type="match status" value="1"/>
</dbReference>
<dbReference type="InterPro" id="IPR003594">
    <property type="entry name" value="HATPase_dom"/>
</dbReference>
<dbReference type="InterPro" id="IPR035965">
    <property type="entry name" value="PAS-like_dom_sf"/>
</dbReference>
<dbReference type="PRINTS" id="PR00344">
    <property type="entry name" value="BCTRLSENSOR"/>
</dbReference>
<reference evidence="6 7" key="1">
    <citation type="submission" date="2019-08" db="EMBL/GenBank/DDBJ databases">
        <title>Five species of Acinetobacter isolated from floral nectar and animal pollinators.</title>
        <authorList>
            <person name="Hendry T.A."/>
        </authorList>
    </citation>
    <scope>NUCLEOTIDE SEQUENCE [LARGE SCALE GENOMIC DNA]</scope>
    <source>
        <strain evidence="6 7">MD18.27</strain>
    </source>
</reference>
<dbReference type="Proteomes" id="UP001339883">
    <property type="component" value="Unassembled WGS sequence"/>
</dbReference>
<keyword evidence="4" id="KW-0812">Transmembrane</keyword>
<dbReference type="Pfam" id="PF13188">
    <property type="entry name" value="PAS_8"/>
    <property type="match status" value="1"/>
</dbReference>
<feature type="domain" description="Histidine kinase" evidence="5">
    <location>
        <begin position="317"/>
        <end position="519"/>
    </location>
</feature>
<dbReference type="SMART" id="SM00387">
    <property type="entry name" value="HATPase_c"/>
    <property type="match status" value="1"/>
</dbReference>
<dbReference type="SUPFAM" id="SSF55874">
    <property type="entry name" value="ATPase domain of HSP90 chaperone/DNA topoisomerase II/histidine kinase"/>
    <property type="match status" value="1"/>
</dbReference>
<dbReference type="Gene3D" id="1.10.287.130">
    <property type="match status" value="1"/>
</dbReference>
<protein>
    <recommendedName>
        <fullName evidence="2">histidine kinase</fullName>
        <ecNumber evidence="2">2.7.13.3</ecNumber>
    </recommendedName>
</protein>
<evidence type="ECO:0000256" key="4">
    <source>
        <dbReference type="SAM" id="Phobius"/>
    </source>
</evidence>
<dbReference type="CDD" id="cd00082">
    <property type="entry name" value="HisKA"/>
    <property type="match status" value="1"/>
</dbReference>
<dbReference type="Gene3D" id="3.30.450.20">
    <property type="entry name" value="PAS domain"/>
    <property type="match status" value="1"/>
</dbReference>
<dbReference type="Gene3D" id="3.30.565.10">
    <property type="entry name" value="Histidine kinase-like ATPase, C-terminal domain"/>
    <property type="match status" value="1"/>
</dbReference>
<dbReference type="RefSeq" id="WP_325775223.1">
    <property type="nucleotide sequence ID" value="NZ_VTDN01000004.1"/>
</dbReference>
<gene>
    <name evidence="6" type="ORF">I2F25_06880</name>
</gene>
<dbReference type="InterPro" id="IPR005467">
    <property type="entry name" value="His_kinase_dom"/>
</dbReference>
<keyword evidence="4" id="KW-0472">Membrane</keyword>
<evidence type="ECO:0000256" key="1">
    <source>
        <dbReference type="ARBA" id="ARBA00000085"/>
    </source>
</evidence>
<dbReference type="SUPFAM" id="SSF47384">
    <property type="entry name" value="Homodimeric domain of signal transducing histidine kinase"/>
    <property type="match status" value="1"/>
</dbReference>
<dbReference type="InterPro" id="IPR000014">
    <property type="entry name" value="PAS"/>
</dbReference>
<keyword evidence="4" id="KW-1133">Transmembrane helix</keyword>
<dbReference type="Pfam" id="PF00512">
    <property type="entry name" value="HisKA"/>
    <property type="match status" value="1"/>
</dbReference>
<feature type="transmembrane region" description="Helical" evidence="4">
    <location>
        <begin position="125"/>
        <end position="146"/>
    </location>
</feature>